<dbReference type="InterPro" id="IPR005135">
    <property type="entry name" value="Endo/exonuclease/phosphatase"/>
</dbReference>
<gene>
    <name evidence="3" type="ORF">L0U88_14000</name>
</gene>
<dbReference type="PANTHER" id="PTHR14859">
    <property type="entry name" value="CALCOFLUOR WHITE HYPERSENSITIVE PROTEIN PRECURSOR"/>
    <property type="match status" value="1"/>
</dbReference>
<feature type="transmembrane region" description="Helical" evidence="1">
    <location>
        <begin position="12"/>
        <end position="33"/>
    </location>
</feature>
<dbReference type="GO" id="GO:0004519">
    <property type="term" value="F:endonuclease activity"/>
    <property type="evidence" value="ECO:0007669"/>
    <property type="project" value="UniProtKB-KW"/>
</dbReference>
<dbReference type="RefSeq" id="WP_234866696.1">
    <property type="nucleotide sequence ID" value="NZ_JAKEVY010000003.1"/>
</dbReference>
<reference evidence="3 4" key="1">
    <citation type="submission" date="2022-01" db="EMBL/GenBank/DDBJ databases">
        <title>Flavihumibacter sp. nov., isolated from sediment of a river.</title>
        <authorList>
            <person name="Liu H."/>
        </authorList>
    </citation>
    <scope>NUCLEOTIDE SEQUENCE [LARGE SCALE GENOMIC DNA]</scope>
    <source>
        <strain evidence="3 4">RY-1</strain>
    </source>
</reference>
<dbReference type="InterPro" id="IPR051916">
    <property type="entry name" value="GPI-anchor_lipid_remodeler"/>
</dbReference>
<dbReference type="SUPFAM" id="SSF56219">
    <property type="entry name" value="DNase I-like"/>
    <property type="match status" value="1"/>
</dbReference>
<evidence type="ECO:0000313" key="3">
    <source>
        <dbReference type="EMBL" id="MCF1715747.1"/>
    </source>
</evidence>
<comment type="caution">
    <text evidence="3">The sequence shown here is derived from an EMBL/GenBank/DDBJ whole genome shotgun (WGS) entry which is preliminary data.</text>
</comment>
<dbReference type="Gene3D" id="3.60.10.10">
    <property type="entry name" value="Endonuclease/exonuclease/phosphatase"/>
    <property type="match status" value="1"/>
</dbReference>
<dbReference type="PANTHER" id="PTHR14859:SF1">
    <property type="entry name" value="PGAP2-INTERACTING PROTEIN"/>
    <property type="match status" value="1"/>
</dbReference>
<dbReference type="Proteomes" id="UP001200145">
    <property type="component" value="Unassembled WGS sequence"/>
</dbReference>
<feature type="transmembrane region" description="Helical" evidence="1">
    <location>
        <begin position="39"/>
        <end position="64"/>
    </location>
</feature>
<name>A0ABS9BKV7_9BACT</name>
<evidence type="ECO:0000256" key="1">
    <source>
        <dbReference type="SAM" id="Phobius"/>
    </source>
</evidence>
<keyword evidence="3" id="KW-0540">Nuclease</keyword>
<evidence type="ECO:0000259" key="2">
    <source>
        <dbReference type="Pfam" id="PF03372"/>
    </source>
</evidence>
<organism evidence="3 4">
    <name type="scientific">Flavihumibacter fluminis</name>
    <dbReference type="NCBI Taxonomy" id="2909236"/>
    <lineage>
        <taxon>Bacteria</taxon>
        <taxon>Pseudomonadati</taxon>
        <taxon>Bacteroidota</taxon>
        <taxon>Chitinophagia</taxon>
        <taxon>Chitinophagales</taxon>
        <taxon>Chitinophagaceae</taxon>
        <taxon>Flavihumibacter</taxon>
    </lineage>
</organism>
<feature type="domain" description="Endonuclease/exonuclease/phosphatase" evidence="2">
    <location>
        <begin position="108"/>
        <end position="367"/>
    </location>
</feature>
<protein>
    <submittedName>
        <fullName evidence="3">Endonuclease/exonuclease/phosphatase family protein</fullName>
    </submittedName>
</protein>
<keyword evidence="3" id="KW-0255">Endonuclease</keyword>
<proteinExistence type="predicted"/>
<keyword evidence="1" id="KW-0812">Transmembrane</keyword>
<evidence type="ECO:0000313" key="4">
    <source>
        <dbReference type="Proteomes" id="UP001200145"/>
    </source>
</evidence>
<keyword evidence="3" id="KW-0378">Hydrolase</keyword>
<dbReference type="Pfam" id="PF03372">
    <property type="entry name" value="Exo_endo_phos"/>
    <property type="match status" value="1"/>
</dbReference>
<sequence length="384" mass="44684">MPLPLRRISKKLLVALTFVICLLYGLACVSSFLPPSKYWYIALLGVGYAFLLIVLLGILIFWIVVRSKWFILPFLVLVVSWKSINAFFAFHLMAPSVITKQEGTVRIMQWNVERFGQMRPGTKRNRTLRKQIFAYIRIQDPDILCMQEFFESNDPERFAENIPFFRDSLGFRYFYYAMDHRRPDTAYEHGVAIFSKFPIKKTFRGKFDGPKEKKANESYIYADLNIHGQMVRVMTTHLQSLLFTGTEFQSLEDIKKGDDSTLVKSVGIFRKFRQAYGFRQDQANKVRKELDKSPYPAIITGDFNDLPHSYVYNRVKGDYQDAFTKKGFGVGRTYSSISPTLRIDYTLLDPAFEIVQCRNPHPQLSDHFPLITDFRLPDSTRLSK</sequence>
<keyword evidence="1" id="KW-0472">Membrane</keyword>
<keyword evidence="1" id="KW-1133">Transmembrane helix</keyword>
<accession>A0ABS9BKV7</accession>
<dbReference type="CDD" id="cd09084">
    <property type="entry name" value="EEP-2"/>
    <property type="match status" value="1"/>
</dbReference>
<keyword evidence="4" id="KW-1185">Reference proteome</keyword>
<feature type="transmembrane region" description="Helical" evidence="1">
    <location>
        <begin position="71"/>
        <end position="94"/>
    </location>
</feature>
<dbReference type="EMBL" id="JAKEVY010000003">
    <property type="protein sequence ID" value="MCF1715747.1"/>
    <property type="molecule type" value="Genomic_DNA"/>
</dbReference>
<dbReference type="InterPro" id="IPR036691">
    <property type="entry name" value="Endo/exonu/phosph_ase_sf"/>
</dbReference>